<dbReference type="AlphaFoldDB" id="M5GBW9"/>
<evidence type="ECO:0000313" key="2">
    <source>
        <dbReference type="Proteomes" id="UP000030653"/>
    </source>
</evidence>
<gene>
    <name evidence="1" type="ORF">DACRYDRAFT_19308</name>
</gene>
<dbReference type="EMBL" id="JH795855">
    <property type="protein sequence ID" value="EJU05950.1"/>
    <property type="molecule type" value="Genomic_DNA"/>
</dbReference>
<dbReference type="Proteomes" id="UP000030653">
    <property type="component" value="Unassembled WGS sequence"/>
</dbReference>
<dbReference type="RefSeq" id="XP_040632844.1">
    <property type="nucleotide sequence ID" value="XM_040771447.1"/>
</dbReference>
<keyword evidence="2" id="KW-1185">Reference proteome</keyword>
<accession>M5GBW9</accession>
<dbReference type="OrthoDB" id="10408586at2759"/>
<dbReference type="GeneID" id="63686509"/>
<proteinExistence type="predicted"/>
<evidence type="ECO:0000313" key="1">
    <source>
        <dbReference type="EMBL" id="EJU05950.1"/>
    </source>
</evidence>
<protein>
    <submittedName>
        <fullName evidence="1">Uncharacterized protein</fullName>
    </submittedName>
</protein>
<name>M5GBW9_DACPD</name>
<dbReference type="HOGENOM" id="CLU_2049620_0_0_1"/>
<organism evidence="1 2">
    <name type="scientific">Dacryopinax primogenitus (strain DJM 731)</name>
    <name type="common">Brown rot fungus</name>
    <dbReference type="NCBI Taxonomy" id="1858805"/>
    <lineage>
        <taxon>Eukaryota</taxon>
        <taxon>Fungi</taxon>
        <taxon>Dikarya</taxon>
        <taxon>Basidiomycota</taxon>
        <taxon>Agaricomycotina</taxon>
        <taxon>Dacrymycetes</taxon>
        <taxon>Dacrymycetales</taxon>
        <taxon>Dacrymycetaceae</taxon>
        <taxon>Dacryopinax</taxon>
    </lineage>
</organism>
<reference evidence="1 2" key="1">
    <citation type="journal article" date="2012" name="Science">
        <title>The Paleozoic origin of enzymatic lignin decomposition reconstructed from 31 fungal genomes.</title>
        <authorList>
            <person name="Floudas D."/>
            <person name="Binder M."/>
            <person name="Riley R."/>
            <person name="Barry K."/>
            <person name="Blanchette R.A."/>
            <person name="Henrissat B."/>
            <person name="Martinez A.T."/>
            <person name="Otillar R."/>
            <person name="Spatafora J.W."/>
            <person name="Yadav J.S."/>
            <person name="Aerts A."/>
            <person name="Benoit I."/>
            <person name="Boyd A."/>
            <person name="Carlson A."/>
            <person name="Copeland A."/>
            <person name="Coutinho P.M."/>
            <person name="de Vries R.P."/>
            <person name="Ferreira P."/>
            <person name="Findley K."/>
            <person name="Foster B."/>
            <person name="Gaskell J."/>
            <person name="Glotzer D."/>
            <person name="Gorecki P."/>
            <person name="Heitman J."/>
            <person name="Hesse C."/>
            <person name="Hori C."/>
            <person name="Igarashi K."/>
            <person name="Jurgens J.A."/>
            <person name="Kallen N."/>
            <person name="Kersten P."/>
            <person name="Kohler A."/>
            <person name="Kuees U."/>
            <person name="Kumar T.K.A."/>
            <person name="Kuo A."/>
            <person name="LaButti K."/>
            <person name="Larrondo L.F."/>
            <person name="Lindquist E."/>
            <person name="Ling A."/>
            <person name="Lombard V."/>
            <person name="Lucas S."/>
            <person name="Lundell T."/>
            <person name="Martin R."/>
            <person name="McLaughlin D.J."/>
            <person name="Morgenstern I."/>
            <person name="Morin E."/>
            <person name="Murat C."/>
            <person name="Nagy L.G."/>
            <person name="Nolan M."/>
            <person name="Ohm R.A."/>
            <person name="Patyshakuliyeva A."/>
            <person name="Rokas A."/>
            <person name="Ruiz-Duenas F.J."/>
            <person name="Sabat G."/>
            <person name="Salamov A."/>
            <person name="Samejima M."/>
            <person name="Schmutz J."/>
            <person name="Slot J.C."/>
            <person name="St John F."/>
            <person name="Stenlid J."/>
            <person name="Sun H."/>
            <person name="Sun S."/>
            <person name="Syed K."/>
            <person name="Tsang A."/>
            <person name="Wiebenga A."/>
            <person name="Young D."/>
            <person name="Pisabarro A."/>
            <person name="Eastwood D.C."/>
            <person name="Martin F."/>
            <person name="Cullen D."/>
            <person name="Grigoriev I.V."/>
            <person name="Hibbett D.S."/>
        </authorList>
    </citation>
    <scope>NUCLEOTIDE SEQUENCE [LARGE SCALE GENOMIC DNA]</scope>
    <source>
        <strain evidence="1 2">DJM-731 SS1</strain>
    </source>
</reference>
<sequence length="120" mass="13179">MLFLRSRTGTDAELPISSLTIHYMVRASITILPGHGAEYTLYCIPTPDGEKPVYVVPGPLTRVTIWNLEEERDPAGVVLQWSVTVNGAPPERCMYANDTLNIEGFEADLNGMVTITLTAN</sequence>